<dbReference type="HAMAP" id="MF_00445">
    <property type="entry name" value="NDH1_NuoN_1"/>
    <property type="match status" value="1"/>
</dbReference>
<dbReference type="InterPro" id="IPR001750">
    <property type="entry name" value="ND/Mrp_TM"/>
</dbReference>
<dbReference type="AlphaFoldDB" id="F1YTY7"/>
<organism evidence="8 9">
    <name type="scientific">Acetobacter pomorum DM001</name>
    <dbReference type="NCBI Taxonomy" id="945681"/>
    <lineage>
        <taxon>Bacteria</taxon>
        <taxon>Pseudomonadati</taxon>
        <taxon>Pseudomonadota</taxon>
        <taxon>Alphaproteobacteria</taxon>
        <taxon>Acetobacterales</taxon>
        <taxon>Acetobacteraceae</taxon>
        <taxon>Acetobacter</taxon>
    </lineage>
</organism>
<reference evidence="8 9" key="1">
    <citation type="journal article" date="2011" name="Science">
        <title>Drosophila microbiome modulates host developmental and metabolic homeostasis via insulin signaling.</title>
        <authorList>
            <person name="Shin S.C."/>
            <person name="Kim S.H."/>
            <person name="You H."/>
            <person name="Kim B."/>
            <person name="Kim A.C."/>
            <person name="Lee K.A."/>
            <person name="Yoon J.H."/>
            <person name="Ryu J.H."/>
            <person name="Lee W.J."/>
        </authorList>
    </citation>
    <scope>NUCLEOTIDE SEQUENCE [LARGE SCALE GENOMIC DNA]</scope>
    <source>
        <strain evidence="8 9">DM001</strain>
    </source>
</reference>
<dbReference type="Pfam" id="PF00361">
    <property type="entry name" value="Proton_antipo_M"/>
    <property type="match status" value="1"/>
</dbReference>
<comment type="subcellular location">
    <subcellularLocation>
        <location evidence="5">Cell membrane</location>
        <topology evidence="5">Multi-pass membrane protein</topology>
    </subcellularLocation>
    <subcellularLocation>
        <location evidence="1">Endomembrane system</location>
        <topology evidence="1">Multi-pass membrane protein</topology>
    </subcellularLocation>
    <subcellularLocation>
        <location evidence="6">Membrane</location>
        <topology evidence="6">Multi-pass membrane protein</topology>
    </subcellularLocation>
</comment>
<feature type="transmembrane region" description="Helical" evidence="5">
    <location>
        <begin position="245"/>
        <end position="266"/>
    </location>
</feature>
<evidence type="ECO:0000256" key="2">
    <source>
        <dbReference type="ARBA" id="ARBA00022692"/>
    </source>
</evidence>
<feature type="transmembrane region" description="Helical" evidence="5">
    <location>
        <begin position="278"/>
        <end position="297"/>
    </location>
</feature>
<feature type="transmembrane region" description="Helical" evidence="5">
    <location>
        <begin position="332"/>
        <end position="352"/>
    </location>
</feature>
<keyword evidence="5" id="KW-0830">Ubiquinone</keyword>
<evidence type="ECO:0000256" key="6">
    <source>
        <dbReference type="RuleBase" id="RU000320"/>
    </source>
</evidence>
<comment type="subunit">
    <text evidence="5">NDH-1 is composed of 14 different subunits. Subunits NuoA, H, J, K, L, M, N constitute the membrane sector of the complex.</text>
</comment>
<keyword evidence="5" id="KW-0813">Transport</keyword>
<keyword evidence="5" id="KW-1003">Cell membrane</keyword>
<evidence type="ECO:0000256" key="4">
    <source>
        <dbReference type="ARBA" id="ARBA00023136"/>
    </source>
</evidence>
<evidence type="ECO:0000256" key="1">
    <source>
        <dbReference type="ARBA" id="ARBA00004127"/>
    </source>
</evidence>
<protein>
    <recommendedName>
        <fullName evidence="5">NADH-quinone oxidoreductase subunit N</fullName>
        <ecNumber evidence="5">7.1.1.-</ecNumber>
    </recommendedName>
    <alternativeName>
        <fullName evidence="5">NADH dehydrogenase I subunit N</fullName>
    </alternativeName>
    <alternativeName>
        <fullName evidence="5">NDH-1 subunit N</fullName>
    </alternativeName>
</protein>
<sequence length="485" mass="51145">MGCRAMSMTSFNWTIAVPEIVLALSGIVILVAGVLQRKGEGFFSSAMLSIAAFAVCGFLVLLSPTGEGYAGTFVNDGFARFMKMLILAGALTAVVLTFSYRTRDKITLPFETPVLMLFSTLGAMIMASSANLMTLFVGLELSSLSIYILCAMERDSVLSSEAGLKYFVLGSLASGLLLYGISLVYGYAGTMEYTGLVAAIRASGALPMGLIVGIVFIVTGLCFKLSAVPFHMWTPDVYQGAPTPVTAYMAGAPKFAAFALFLRVMAGPFGTVAPRWQMLIETVSVLSMVYGAFAAIPQGNIKRLMAYSSIGHMGYAMMGLAAASLAGIQATLIYLAAYFVMNAGVFACITAMRRKGREVVSISDLAGLGRTDPAMAAVLALFMFSMVGAPPLAGFFGKFLVFAAAWQSGLYVLVVIGALSSIVGAYYYLRIVKVMYFDSPAEELDRPAPSLLFVSGSMGLATALFVAGMGPLMAWAHQAALALGG</sequence>
<dbReference type="GO" id="GO:0042773">
    <property type="term" value="P:ATP synthesis coupled electron transport"/>
    <property type="evidence" value="ECO:0007669"/>
    <property type="project" value="InterPro"/>
</dbReference>
<feature type="transmembrane region" description="Helical" evidence="5">
    <location>
        <begin position="15"/>
        <end position="35"/>
    </location>
</feature>
<feature type="transmembrane region" description="Helical" evidence="5">
    <location>
        <begin position="164"/>
        <end position="188"/>
    </location>
</feature>
<evidence type="ECO:0000259" key="7">
    <source>
        <dbReference type="Pfam" id="PF00361"/>
    </source>
</evidence>
<evidence type="ECO:0000256" key="3">
    <source>
        <dbReference type="ARBA" id="ARBA00022989"/>
    </source>
</evidence>
<dbReference type="Proteomes" id="UP000018454">
    <property type="component" value="Unassembled WGS sequence"/>
</dbReference>
<dbReference type="NCBIfam" id="NF004440">
    <property type="entry name" value="PRK05777.1-3"/>
    <property type="match status" value="1"/>
</dbReference>
<keyword evidence="5" id="KW-1278">Translocase</keyword>
<comment type="caution">
    <text evidence="8">The sequence shown here is derived from an EMBL/GenBank/DDBJ whole genome shotgun (WGS) entry which is preliminary data.</text>
</comment>
<name>F1YTY7_9PROT</name>
<keyword evidence="5" id="KW-0520">NAD</keyword>
<evidence type="ECO:0000313" key="8">
    <source>
        <dbReference type="EMBL" id="EGE47852.1"/>
    </source>
</evidence>
<dbReference type="NCBIfam" id="TIGR01770">
    <property type="entry name" value="NDH_I_N"/>
    <property type="match status" value="1"/>
</dbReference>
<feature type="transmembrane region" description="Helical" evidence="5">
    <location>
        <begin position="450"/>
        <end position="476"/>
    </location>
</feature>
<dbReference type="GO" id="GO:0008137">
    <property type="term" value="F:NADH dehydrogenase (ubiquinone) activity"/>
    <property type="evidence" value="ECO:0007669"/>
    <property type="project" value="InterPro"/>
</dbReference>
<dbReference type="GO" id="GO:0005886">
    <property type="term" value="C:plasma membrane"/>
    <property type="evidence" value="ECO:0007669"/>
    <property type="project" value="UniProtKB-SubCell"/>
</dbReference>
<keyword evidence="4 5" id="KW-0472">Membrane</keyword>
<dbReference type="EC" id="7.1.1.-" evidence="5"/>
<dbReference type="EMBL" id="AEUP01000026">
    <property type="protein sequence ID" value="EGE47852.1"/>
    <property type="molecule type" value="Genomic_DNA"/>
</dbReference>
<keyword evidence="3 5" id="KW-1133">Transmembrane helix</keyword>
<feature type="transmembrane region" description="Helical" evidence="5">
    <location>
        <begin position="408"/>
        <end position="429"/>
    </location>
</feature>
<dbReference type="InterPro" id="IPR010096">
    <property type="entry name" value="NADH-Q_OxRdtase_suN/2"/>
</dbReference>
<feature type="domain" description="NADH:quinone oxidoreductase/Mrp antiporter transmembrane" evidence="7">
    <location>
        <begin position="129"/>
        <end position="422"/>
    </location>
</feature>
<dbReference type="GO" id="GO:0050136">
    <property type="term" value="F:NADH dehydrogenase (quinone) (non-electrogenic) activity"/>
    <property type="evidence" value="ECO:0007669"/>
    <property type="project" value="UniProtKB-UniRule"/>
</dbReference>
<keyword evidence="2 5" id="KW-0812">Transmembrane</keyword>
<proteinExistence type="inferred from homology"/>
<dbReference type="PANTHER" id="PTHR22773">
    <property type="entry name" value="NADH DEHYDROGENASE"/>
    <property type="match status" value="1"/>
</dbReference>
<evidence type="ECO:0000313" key="9">
    <source>
        <dbReference type="Proteomes" id="UP000018454"/>
    </source>
</evidence>
<keyword evidence="5" id="KW-0874">Quinone</keyword>
<feature type="transmembrane region" description="Helical" evidence="5">
    <location>
        <begin position="208"/>
        <end position="233"/>
    </location>
</feature>
<dbReference type="GO" id="GO:0012505">
    <property type="term" value="C:endomembrane system"/>
    <property type="evidence" value="ECO:0007669"/>
    <property type="project" value="UniProtKB-SubCell"/>
</dbReference>
<dbReference type="GO" id="GO:0048038">
    <property type="term" value="F:quinone binding"/>
    <property type="evidence" value="ECO:0007669"/>
    <property type="project" value="UniProtKB-KW"/>
</dbReference>
<gene>
    <name evidence="5 8" type="primary">nuoN</name>
    <name evidence="8" type="ORF">APO_1487</name>
</gene>
<evidence type="ECO:0000256" key="5">
    <source>
        <dbReference type="HAMAP-Rule" id="MF_00445"/>
    </source>
</evidence>
<accession>F1YTY7</accession>
<comment type="similarity">
    <text evidence="5">Belongs to the complex I subunit 2 family.</text>
</comment>
<feature type="transmembrane region" description="Helical" evidence="5">
    <location>
        <begin position="81"/>
        <end position="100"/>
    </location>
</feature>
<comment type="function">
    <text evidence="5">NDH-1 shuttles electrons from NADH, via FMN and iron-sulfur (Fe-S) centers, to quinones in the respiratory chain. The immediate electron acceptor for the enzyme in this species is believed to be ubiquinone. Couples the redox reaction to proton translocation (for every two electrons transferred, four hydrogen ions are translocated across the cytoplasmic membrane), and thus conserves the redox energy in a proton gradient.</text>
</comment>
<feature type="transmembrane region" description="Helical" evidence="5">
    <location>
        <begin position="42"/>
        <end position="61"/>
    </location>
</feature>
<feature type="transmembrane region" description="Helical" evidence="5">
    <location>
        <begin position="107"/>
        <end position="126"/>
    </location>
</feature>
<comment type="catalytic activity">
    <reaction evidence="5">
        <text>a quinone + NADH + 5 H(+)(in) = a quinol + NAD(+) + 4 H(+)(out)</text>
        <dbReference type="Rhea" id="RHEA:57888"/>
        <dbReference type="ChEBI" id="CHEBI:15378"/>
        <dbReference type="ChEBI" id="CHEBI:24646"/>
        <dbReference type="ChEBI" id="CHEBI:57540"/>
        <dbReference type="ChEBI" id="CHEBI:57945"/>
        <dbReference type="ChEBI" id="CHEBI:132124"/>
    </reaction>
</comment>
<feature type="transmembrane region" description="Helical" evidence="5">
    <location>
        <begin position="373"/>
        <end position="396"/>
    </location>
</feature>